<name>D5SQD7_PLAL2</name>
<protein>
    <submittedName>
        <fullName evidence="1">Uncharacterized protein</fullName>
    </submittedName>
</protein>
<dbReference type="AlphaFoldDB" id="D5SQD7"/>
<dbReference type="Proteomes" id="UP000002220">
    <property type="component" value="Chromosome"/>
</dbReference>
<evidence type="ECO:0000313" key="1">
    <source>
        <dbReference type="EMBL" id="ADG66389.1"/>
    </source>
</evidence>
<accession>D5SQD7</accession>
<gene>
    <name evidence="1" type="ordered locus">Plim_0541</name>
</gene>
<dbReference type="EMBL" id="CP001744">
    <property type="protein sequence ID" value="ADG66389.1"/>
    <property type="molecule type" value="Genomic_DNA"/>
</dbReference>
<proteinExistence type="predicted"/>
<dbReference type="HOGENOM" id="CLU_3294039_0_0_0"/>
<dbReference type="KEGG" id="plm:Plim_0541"/>
<dbReference type="STRING" id="521674.Plim_0541"/>
<organism evidence="1 2">
    <name type="scientific">Planctopirus limnophila (strain ATCC 43296 / DSM 3776 / IFAM 1008 / Mu 290)</name>
    <name type="common">Planctomyces limnophilus</name>
    <dbReference type="NCBI Taxonomy" id="521674"/>
    <lineage>
        <taxon>Bacteria</taxon>
        <taxon>Pseudomonadati</taxon>
        <taxon>Planctomycetota</taxon>
        <taxon>Planctomycetia</taxon>
        <taxon>Planctomycetales</taxon>
        <taxon>Planctomycetaceae</taxon>
        <taxon>Planctopirus</taxon>
    </lineage>
</organism>
<sequence length="40" mass="4530">MRRSYFSDSSSEMNQVVLDPEKYGMGSIEMPGSLRALCKE</sequence>
<reference evidence="1 2" key="1">
    <citation type="journal article" date="2010" name="Stand. Genomic Sci.">
        <title>Complete genome sequence of Planctomyces limnophilus type strain (Mu 290).</title>
        <authorList>
            <person name="Labutti K."/>
            <person name="Sikorski J."/>
            <person name="Schneider S."/>
            <person name="Nolan M."/>
            <person name="Lucas S."/>
            <person name="Glavina Del Rio T."/>
            <person name="Tice H."/>
            <person name="Cheng J.F."/>
            <person name="Goodwin L."/>
            <person name="Pitluck S."/>
            <person name="Liolios K."/>
            <person name="Ivanova N."/>
            <person name="Mavromatis K."/>
            <person name="Mikhailova N."/>
            <person name="Pati A."/>
            <person name="Chen A."/>
            <person name="Palaniappan K."/>
            <person name="Land M."/>
            <person name="Hauser L."/>
            <person name="Chang Y.J."/>
            <person name="Jeffries C.D."/>
            <person name="Tindall B.J."/>
            <person name="Rohde M."/>
            <person name="Goker M."/>
            <person name="Woyke T."/>
            <person name="Bristow J."/>
            <person name="Eisen J.A."/>
            <person name="Markowitz V."/>
            <person name="Hugenholtz P."/>
            <person name="Kyrpides N.C."/>
            <person name="Klenk H.P."/>
            <person name="Lapidus A."/>
        </authorList>
    </citation>
    <scope>NUCLEOTIDE SEQUENCE [LARGE SCALE GENOMIC DNA]</scope>
    <source>
        <strain evidence="2">ATCC 43296 / DSM 3776 / IFAM 1008 / 290</strain>
    </source>
</reference>
<keyword evidence="2" id="KW-1185">Reference proteome</keyword>
<evidence type="ECO:0000313" key="2">
    <source>
        <dbReference type="Proteomes" id="UP000002220"/>
    </source>
</evidence>